<feature type="transmembrane region" description="Helical" evidence="9">
    <location>
        <begin position="974"/>
        <end position="994"/>
    </location>
</feature>
<dbReference type="PANTHER" id="PTHR46022:SF1">
    <property type="entry name" value="PROTEIN PATCHED"/>
    <property type="match status" value="1"/>
</dbReference>
<feature type="transmembrane region" description="Helical" evidence="9">
    <location>
        <begin position="1097"/>
        <end position="1121"/>
    </location>
</feature>
<evidence type="ECO:0000256" key="5">
    <source>
        <dbReference type="ARBA" id="ARBA00023136"/>
    </source>
</evidence>
<comment type="similarity">
    <text evidence="2">Belongs to the patched family.</text>
</comment>
<dbReference type="NCBIfam" id="TIGR00918">
    <property type="entry name" value="2A060602"/>
    <property type="match status" value="1"/>
</dbReference>
<feature type="transmembrane region" description="Helical" evidence="9">
    <location>
        <begin position="1001"/>
        <end position="1022"/>
    </location>
</feature>
<dbReference type="PROSITE" id="PS50156">
    <property type="entry name" value="SSD"/>
    <property type="match status" value="1"/>
</dbReference>
<evidence type="ECO:0000256" key="3">
    <source>
        <dbReference type="ARBA" id="ARBA00022692"/>
    </source>
</evidence>
<organism evidence="11 12">
    <name type="scientific">Porites evermanni</name>
    <dbReference type="NCBI Taxonomy" id="104178"/>
    <lineage>
        <taxon>Eukaryota</taxon>
        <taxon>Metazoa</taxon>
        <taxon>Cnidaria</taxon>
        <taxon>Anthozoa</taxon>
        <taxon>Hexacorallia</taxon>
        <taxon>Scleractinia</taxon>
        <taxon>Fungiina</taxon>
        <taxon>Poritidae</taxon>
        <taxon>Porites</taxon>
    </lineage>
</organism>
<feature type="transmembrane region" description="Helical" evidence="9">
    <location>
        <begin position="29"/>
        <end position="47"/>
    </location>
</feature>
<dbReference type="Pfam" id="PF12349">
    <property type="entry name" value="Sterol-sensing"/>
    <property type="match status" value="1"/>
</dbReference>
<dbReference type="InterPro" id="IPR000731">
    <property type="entry name" value="SSD"/>
</dbReference>
<dbReference type="InterPro" id="IPR053958">
    <property type="entry name" value="HMGCR/SNAP/NPC1-like_SSD"/>
</dbReference>
<keyword evidence="7" id="KW-0325">Glycoprotein</keyword>
<comment type="subcellular location">
    <subcellularLocation>
        <location evidence="1">Membrane</location>
        <topology evidence="1">Multi-pass membrane protein</topology>
    </subcellularLocation>
</comment>
<gene>
    <name evidence="11" type="ORF">PEVE_00033934</name>
</gene>
<feature type="transmembrane region" description="Helical" evidence="9">
    <location>
        <begin position="478"/>
        <end position="506"/>
    </location>
</feature>
<keyword evidence="6" id="KW-0675">Receptor</keyword>
<dbReference type="InterPro" id="IPR004766">
    <property type="entry name" value="TM_rcpt_patched"/>
</dbReference>
<dbReference type="SUPFAM" id="SSF82866">
    <property type="entry name" value="Multidrug efflux transporter AcrB transmembrane domain"/>
    <property type="match status" value="2"/>
</dbReference>
<feature type="compositionally biased region" description="Basic and acidic residues" evidence="8">
    <location>
        <begin position="1170"/>
        <end position="1182"/>
    </location>
</feature>
<reference evidence="11 12" key="1">
    <citation type="submission" date="2022-05" db="EMBL/GenBank/DDBJ databases">
        <authorList>
            <consortium name="Genoscope - CEA"/>
            <person name="William W."/>
        </authorList>
    </citation>
    <scope>NUCLEOTIDE SEQUENCE [LARGE SCALE GENOMIC DNA]</scope>
</reference>
<evidence type="ECO:0000259" key="10">
    <source>
        <dbReference type="PROSITE" id="PS50156"/>
    </source>
</evidence>
<keyword evidence="5 9" id="KW-0472">Membrane</keyword>
<evidence type="ECO:0000256" key="4">
    <source>
        <dbReference type="ARBA" id="ARBA00022989"/>
    </source>
</evidence>
<proteinExistence type="inferred from homology"/>
<keyword evidence="3 9" id="KW-0812">Transmembrane</keyword>
<evidence type="ECO:0000313" key="11">
    <source>
        <dbReference type="EMBL" id="CAH3028386.1"/>
    </source>
</evidence>
<sequence>MGSQIALKLRTKLQALFFKLGCFSQRHSWAVLAVGFFILIGFSVGLIKAKIETDVEKLWVEVDGRLEKELQYTKDVVGEGSGTTNELLIHKSNSGLGNILSVGLLQQHLEKVQKAIEVKVTLYNKTWTHTDLCYVPEVPSFNNSLVDGVVSSIVPCLIISPLDCFWDGAKLLKLRGSLPDEIKSVAGLLEWTVSHPKQLLGLLPLLGDIQGIDEIAEMFLKAGIVNGYQDRPCLDPTEKGCPSTAPNSPTKLGKPPNVTKELTGGCKGFATEFMQWAEELVVGGTEKDNNTLTSAKALQTILVLAGKQDLHKRWADSSEYLTVDWTEDSANEVLEAWQRKFTEEINNDVQETEEFSMLAFDSASVTDLLKEFSQTSASRIAIGYMLMLIYACITLKRWCDPIHSHGALGLAGVLLVTLSVAAGLGFCALCGITFNAASTQVLPFLALGLGVDDMFLLAHSYSTLTHRGEIRSKDEVGYCLGTIGVSVFLTSFNNMLAFFMAAFIRIPALRHFAIQAGVVVIFNFIGVIIIFPALISLDIRRRKAQRWDIICCQKQPQQEKVSVDVITGDEIATTNGVHSVNSRTELSANPVTPQPTQTMVMTVPAKDKSDSSIAEVLVNEYASNGEKHSKNSYGSEASVTGNHVNSTAMEMPHPVTRRNNGNSGKSSAARCGRFLLLEYFATTYYGPFLRENPVKVAVLILFAGLLAVGIYGSFQVEDGLELTEVVPQGSVAHQFVEAQFKYFSFYPMSLITQEGFDYANRQKTLYSYHEAFKEIPNIIRIPDSEEIPKFWMMYFRDWLRDIQTAFNQEWANKTITYSGWKENATDNGVIAFKLLSQTGNGDEIDRSKVRNYTLVSDDGVIRPEIFYKALTLWVDRDVLGYAFSQANIKPETVDWSNVRSPQDYAAIQVPTAKPITFAKINFNVIGLKETKDFVALIKNVREICDRFSADGLPNYPSGVPFTFWEQYIWLRRQIYIAISIALAVSFVVMAVMLFNIWAAALITLVLLMITVEMYGFMGLAGINLSAVPAVTLILSVGVGVEFTVHMCLAFLHTLGNRNERMQKAIEHVFVPIVDGAISTFLGVVMLAGSPFQFIVRYFFNLLVALILIGTFNGLLFLPVLLSIVGPGAVAQEINTPDANDSIASQNKAMDASSAESAINSLEGEQNEMGVIKKDENKLRDHSPTVGRTVMNVKHGSQVEPAENDPRGASRGTSDDLNAKAMNIKR</sequence>
<dbReference type="EMBL" id="CALNXI010000508">
    <property type="protein sequence ID" value="CAH3028386.1"/>
    <property type="molecule type" value="Genomic_DNA"/>
</dbReference>
<feature type="transmembrane region" description="Helical" evidence="9">
    <location>
        <begin position="1028"/>
        <end position="1051"/>
    </location>
</feature>
<name>A0ABN8MIL0_9CNID</name>
<feature type="domain" description="SSD" evidence="10">
    <location>
        <begin position="376"/>
        <end position="537"/>
    </location>
</feature>
<feature type="transmembrane region" description="Helical" evidence="9">
    <location>
        <begin position="1072"/>
        <end position="1091"/>
    </location>
</feature>
<dbReference type="Proteomes" id="UP001159427">
    <property type="component" value="Unassembled WGS sequence"/>
</dbReference>
<dbReference type="Gene3D" id="1.20.1640.10">
    <property type="entry name" value="Multidrug efflux transporter AcrB transmembrane domain"/>
    <property type="match status" value="2"/>
</dbReference>
<feature type="transmembrane region" description="Helical" evidence="9">
    <location>
        <begin position="377"/>
        <end position="395"/>
    </location>
</feature>
<accession>A0ABN8MIL0</accession>
<comment type="caution">
    <text evidence="11">The sequence shown here is derived from an EMBL/GenBank/DDBJ whole genome shotgun (WGS) entry which is preliminary data.</text>
</comment>
<feature type="transmembrane region" description="Helical" evidence="9">
    <location>
        <begin position="512"/>
        <end position="537"/>
    </location>
</feature>
<feature type="region of interest" description="Disordered" evidence="8">
    <location>
        <begin position="236"/>
        <end position="258"/>
    </location>
</feature>
<keyword evidence="4 9" id="KW-1133">Transmembrane helix</keyword>
<feature type="compositionally biased region" description="Basic and acidic residues" evidence="8">
    <location>
        <begin position="1203"/>
        <end position="1217"/>
    </location>
</feature>
<dbReference type="PANTHER" id="PTHR46022">
    <property type="entry name" value="PROTEIN PATCHED"/>
    <property type="match status" value="1"/>
</dbReference>
<evidence type="ECO:0000256" key="6">
    <source>
        <dbReference type="ARBA" id="ARBA00023170"/>
    </source>
</evidence>
<evidence type="ECO:0000256" key="1">
    <source>
        <dbReference type="ARBA" id="ARBA00004141"/>
    </source>
</evidence>
<evidence type="ECO:0000256" key="9">
    <source>
        <dbReference type="SAM" id="Phobius"/>
    </source>
</evidence>
<feature type="transmembrane region" description="Helical" evidence="9">
    <location>
        <begin position="696"/>
        <end position="714"/>
    </location>
</feature>
<evidence type="ECO:0000256" key="8">
    <source>
        <dbReference type="SAM" id="MobiDB-lite"/>
    </source>
</evidence>
<evidence type="ECO:0000313" key="12">
    <source>
        <dbReference type="Proteomes" id="UP001159427"/>
    </source>
</evidence>
<protein>
    <recommendedName>
        <fullName evidence="10">SSD domain-containing protein</fullName>
    </recommendedName>
</protein>
<evidence type="ECO:0000256" key="2">
    <source>
        <dbReference type="ARBA" id="ARBA00005585"/>
    </source>
</evidence>
<feature type="region of interest" description="Disordered" evidence="8">
    <location>
        <begin position="1165"/>
        <end position="1225"/>
    </location>
</feature>
<evidence type="ECO:0000256" key="7">
    <source>
        <dbReference type="ARBA" id="ARBA00023180"/>
    </source>
</evidence>
<feature type="transmembrane region" description="Helical" evidence="9">
    <location>
        <begin position="407"/>
        <end position="434"/>
    </location>
</feature>
<keyword evidence="12" id="KW-1185">Reference proteome</keyword>